<accession>A0A401GRM1</accession>
<reference evidence="2 3" key="1">
    <citation type="journal article" date="2018" name="Sci. Rep.">
        <title>Genome sequence of the cauliflower mushroom Sparassis crispa (Hanabiratake) and its association with beneficial usage.</title>
        <authorList>
            <person name="Kiyama R."/>
            <person name="Furutani Y."/>
            <person name="Kawaguchi K."/>
            <person name="Nakanishi T."/>
        </authorList>
    </citation>
    <scope>NUCLEOTIDE SEQUENCE [LARGE SCALE GENOMIC DNA]</scope>
</reference>
<organism evidence="2 3">
    <name type="scientific">Sparassis crispa</name>
    <dbReference type="NCBI Taxonomy" id="139825"/>
    <lineage>
        <taxon>Eukaryota</taxon>
        <taxon>Fungi</taxon>
        <taxon>Dikarya</taxon>
        <taxon>Basidiomycota</taxon>
        <taxon>Agaricomycotina</taxon>
        <taxon>Agaricomycetes</taxon>
        <taxon>Polyporales</taxon>
        <taxon>Sparassidaceae</taxon>
        <taxon>Sparassis</taxon>
    </lineage>
</organism>
<name>A0A401GRM1_9APHY</name>
<gene>
    <name evidence="2" type="ORF">SCP_0607800</name>
</gene>
<evidence type="ECO:0000313" key="2">
    <source>
        <dbReference type="EMBL" id="GBE84800.1"/>
    </source>
</evidence>
<protein>
    <recommendedName>
        <fullName evidence="1">DUF4470 domain-containing protein</fullName>
    </recommendedName>
</protein>
<comment type="caution">
    <text evidence="2">The sequence shown here is derived from an EMBL/GenBank/DDBJ whole genome shotgun (WGS) entry which is preliminary data.</text>
</comment>
<dbReference type="Proteomes" id="UP000287166">
    <property type="component" value="Unassembled WGS sequence"/>
</dbReference>
<evidence type="ECO:0000259" key="1">
    <source>
        <dbReference type="Pfam" id="PF14737"/>
    </source>
</evidence>
<sequence length="1161" mass="130749">MAHPLFWPGVYYFYPIGNTPAICLTRDLAPEEPANILLLGCGDPRNILYTIFCEPNAMKRKLDFTCCDVDPAILARNVLLLTIVADKHPNATAIWNIFYHMYLDDESHKVLVEQSKKLLDFSQSPQHWRASPYGPFIRMCTEFTLVELRRHWSLYACMHSLPHSRIAAICDAFSSKLAPQKSHIVLGTTRAAGPLIAKASPICAVQFERYWKTGVTFSDPERIIASKLVNPTFVYSLGGEGFSVQYGVDPLISFHYAAVLGNAKRELGVSDLVDAAQAQFKDWCTAFSSATSSLASSVPVVRCFVGEAAAVCRTLRTFGETGTVSSSIPVSQFETQLIQLDEEEYNSRGAPSTFNVIDSSNLDDHIALLNVLIITVPLLASASPSSVLYTESLNYNGENATKDFAERLHADITTFGVLLGLCPVDYLSGFTTRCNTHELLMYLKIADKPRQFHQVTTWKSPAAGDFLAVQSKQWCLPPAFEARQLGTLLYDMYHQLFEQEDANHFIERNQHNVRNAIANSNLVHYIRESFVLFLKLVRDRLRIPQGQWLDVMDQFRYIGNADQTLIMDTVHSWDFFTQLHRHGVHRFSFYDIVVPKIGRFSSWKVVPKIVRIVLVVPREKLAVLDEMKERIGTPLLRCDIRGPWSRGLRSHNVFSSVHAAFGRVISRGTESNPRVLFDKDPDGWKGTLPLVVSFTLAARYLTEFEPMETLDIYLSVRDTVASVVMLSDRLGMWLSLFNAKLMDKSHVYVLPEDFVPSEYCSTPPTVESPAPGHLAQIGSPCQMVVDLDEECEVVASLTCRICIEDKEVKRLFASERATPQVLQVSPCVMRLSVRDYTQDVVYPFPIVGSQNKLRLARTSLYIEVVVPPCGPFQKPDGMKLNPFPVVRSADVLNLWSIHRLNLPLLPILDLKSPGIEKWLDSHLGTMFSTREHSVLKKKNEDDVLALVKNSLNSIFVRSTGMQNSPVRRVFALRDAATNECDTLLFISEVRFDLHSHTLVWDGYVLPLTPELEADIRSIFSKLVKEETMSQMMTFKGELGAWKQLLPALVERCRTTWMHGVNCEYKSTGQIPRSVELHAVDPLCSCGRGKDTEGMSKVALWKDFAPYMTRVALSPLFAVSYLETVTEGVWTVQEGTILFRNVPEERLEITQSALQGLKAPQH</sequence>
<dbReference type="InterPro" id="IPR027974">
    <property type="entry name" value="DUF4470"/>
</dbReference>
<dbReference type="OrthoDB" id="432970at2759"/>
<evidence type="ECO:0000313" key="3">
    <source>
        <dbReference type="Proteomes" id="UP000287166"/>
    </source>
</evidence>
<dbReference type="STRING" id="139825.A0A401GRM1"/>
<dbReference type="RefSeq" id="XP_027615713.1">
    <property type="nucleotide sequence ID" value="XM_027759912.1"/>
</dbReference>
<dbReference type="Pfam" id="PF14737">
    <property type="entry name" value="DUF4470"/>
    <property type="match status" value="1"/>
</dbReference>
<dbReference type="EMBL" id="BFAD01000006">
    <property type="protein sequence ID" value="GBE84800.1"/>
    <property type="molecule type" value="Genomic_DNA"/>
</dbReference>
<dbReference type="InParanoid" id="A0A401GRM1"/>
<proteinExistence type="predicted"/>
<keyword evidence="3" id="KW-1185">Reference proteome</keyword>
<dbReference type="GeneID" id="38781717"/>
<feature type="domain" description="DUF4470" evidence="1">
    <location>
        <begin position="15"/>
        <end position="103"/>
    </location>
</feature>
<dbReference type="AlphaFoldDB" id="A0A401GRM1"/>